<dbReference type="Proteomes" id="UP000469380">
    <property type="component" value="Unassembled WGS sequence"/>
</dbReference>
<dbReference type="PANTHER" id="PTHR33490:SF6">
    <property type="entry name" value="SLL1049 PROTEIN"/>
    <property type="match status" value="1"/>
</dbReference>
<evidence type="ECO:0000259" key="2">
    <source>
        <dbReference type="SMART" id="SM00460"/>
    </source>
</evidence>
<evidence type="ECO:0000313" key="4">
    <source>
        <dbReference type="Proteomes" id="UP000469380"/>
    </source>
</evidence>
<feature type="domain" description="Transglutaminase-like" evidence="2">
    <location>
        <begin position="215"/>
        <end position="273"/>
    </location>
</feature>
<protein>
    <submittedName>
        <fullName evidence="3">Transglutaminase domain-containing protein</fullName>
    </submittedName>
</protein>
<evidence type="ECO:0000256" key="1">
    <source>
        <dbReference type="SAM" id="SignalP"/>
    </source>
</evidence>
<dbReference type="InterPro" id="IPR038765">
    <property type="entry name" value="Papain-like_cys_pep_sf"/>
</dbReference>
<feature type="chain" id="PRO_5038830944" evidence="1">
    <location>
        <begin position="29"/>
        <end position="306"/>
    </location>
</feature>
<proteinExistence type="predicted"/>
<dbReference type="Pfam" id="PF01841">
    <property type="entry name" value="Transglut_core"/>
    <property type="match status" value="1"/>
</dbReference>
<dbReference type="PANTHER" id="PTHR33490">
    <property type="entry name" value="BLR5614 PROTEIN-RELATED"/>
    <property type="match status" value="1"/>
</dbReference>
<name>A0A6N9JJ55_9ACTN</name>
<evidence type="ECO:0000313" key="3">
    <source>
        <dbReference type="EMBL" id="MZJ39491.1"/>
    </source>
</evidence>
<reference evidence="3 4" key="1">
    <citation type="journal article" date="2019" name="Nat. Med.">
        <title>A library of human gut bacterial isolates paired with longitudinal multiomics data enables mechanistic microbiome research.</title>
        <authorList>
            <person name="Poyet M."/>
            <person name="Groussin M."/>
            <person name="Gibbons S.M."/>
            <person name="Avila-Pacheco J."/>
            <person name="Jiang X."/>
            <person name="Kearney S.M."/>
            <person name="Perrotta A.R."/>
            <person name="Berdy B."/>
            <person name="Zhao S."/>
            <person name="Lieberman T.D."/>
            <person name="Swanson P.K."/>
            <person name="Smith M."/>
            <person name="Roesemann S."/>
            <person name="Alexander J.E."/>
            <person name="Rich S.A."/>
            <person name="Livny J."/>
            <person name="Vlamakis H."/>
            <person name="Clish C."/>
            <person name="Bullock K."/>
            <person name="Deik A."/>
            <person name="Scott J."/>
            <person name="Pierce K.A."/>
            <person name="Xavier R.J."/>
            <person name="Alm E.J."/>
        </authorList>
    </citation>
    <scope>NUCLEOTIDE SEQUENCE [LARGE SCALE GENOMIC DNA]</scope>
    <source>
        <strain evidence="3 4">BIOML-A20</strain>
    </source>
</reference>
<organism evidence="3 4">
    <name type="scientific">Collinsella aerofaciens</name>
    <dbReference type="NCBI Taxonomy" id="74426"/>
    <lineage>
        <taxon>Bacteria</taxon>
        <taxon>Bacillati</taxon>
        <taxon>Actinomycetota</taxon>
        <taxon>Coriobacteriia</taxon>
        <taxon>Coriobacteriales</taxon>
        <taxon>Coriobacteriaceae</taxon>
        <taxon>Collinsella</taxon>
    </lineage>
</organism>
<dbReference type="EMBL" id="WWSR01000009">
    <property type="protein sequence ID" value="MZJ39491.1"/>
    <property type="molecule type" value="Genomic_DNA"/>
</dbReference>
<dbReference type="PROSITE" id="PS51257">
    <property type="entry name" value="PROKAR_LIPOPROTEIN"/>
    <property type="match status" value="1"/>
</dbReference>
<feature type="signal peptide" evidence="1">
    <location>
        <begin position="1"/>
        <end position="28"/>
    </location>
</feature>
<dbReference type="Gene3D" id="3.10.620.30">
    <property type="match status" value="1"/>
</dbReference>
<gene>
    <name evidence="3" type="ORF">GT464_05945</name>
</gene>
<dbReference type="AlphaFoldDB" id="A0A6N9JJ55"/>
<dbReference type="InterPro" id="IPR002931">
    <property type="entry name" value="Transglutaminase-like"/>
</dbReference>
<dbReference type="SUPFAM" id="SSF54001">
    <property type="entry name" value="Cysteine proteinases"/>
    <property type="match status" value="1"/>
</dbReference>
<sequence>MEHRARPWACIVGAVLLTLATLSLTACGGSSNETSGANFSTPEHIEQSAFHAEAAQSSNGASIDTSCTAAGYVGASATNQQRLKFLITSGQATYSYDLPQDGTAIICPLSFGDGAYSFRIMQNTSGDNYVELFSTTTTVELSSEYAPFTVPNVYCSYNDSSACVKKARELTRDAKNQGDAVESICEWIVNNVSYDNGKASKLKQATGYVPNPDITLKSKKGICFDYASLGAAMLRSVGIPTKIVTGYVSPDQIYHAWIMVYIDGTWKSAQFTVDKDTWSRVDLTFAASGDSKNVGDGKEYTDRYVY</sequence>
<comment type="caution">
    <text evidence="3">The sequence shown here is derived from an EMBL/GenBank/DDBJ whole genome shotgun (WGS) entry which is preliminary data.</text>
</comment>
<dbReference type="RefSeq" id="WP_161160454.1">
    <property type="nucleotide sequence ID" value="NZ_WWSR01000009.1"/>
</dbReference>
<dbReference type="SMART" id="SM00460">
    <property type="entry name" value="TGc"/>
    <property type="match status" value="1"/>
</dbReference>
<keyword evidence="1" id="KW-0732">Signal</keyword>
<accession>A0A6N9JJ55</accession>